<evidence type="ECO:0000256" key="2">
    <source>
        <dbReference type="ARBA" id="ARBA00022448"/>
    </source>
</evidence>
<dbReference type="Pfam" id="PF12832">
    <property type="entry name" value="MFS_1_like"/>
    <property type="match status" value="1"/>
</dbReference>
<keyword evidence="4" id="KW-0997">Cell inner membrane</keyword>
<dbReference type="SUPFAM" id="SSF103473">
    <property type="entry name" value="MFS general substrate transporter"/>
    <property type="match status" value="1"/>
</dbReference>
<keyword evidence="2" id="KW-0813">Transport</keyword>
<evidence type="ECO:0000256" key="7">
    <source>
        <dbReference type="ARBA" id="ARBA00023136"/>
    </source>
</evidence>
<dbReference type="EMBL" id="LDQA01000016">
    <property type="protein sequence ID" value="KTR06632.1"/>
    <property type="molecule type" value="Genomic_DNA"/>
</dbReference>
<gene>
    <name evidence="10" type="ORF">NS365_07105</name>
</gene>
<dbReference type="Proteomes" id="UP000078529">
    <property type="component" value="Unassembled WGS sequence"/>
</dbReference>
<comment type="subcellular location">
    <subcellularLocation>
        <location evidence="1">Cell inner membrane</location>
        <topology evidence="1">Multi-pass membrane protein</topology>
    </subcellularLocation>
</comment>
<keyword evidence="3" id="KW-1003">Cell membrane</keyword>
<feature type="transmembrane region" description="Helical" evidence="8">
    <location>
        <begin position="115"/>
        <end position="141"/>
    </location>
</feature>
<protein>
    <recommendedName>
        <fullName evidence="9">Major facilitator superfamily associated domain-containing protein</fullName>
    </recommendedName>
</protein>
<dbReference type="PANTHER" id="PTHR23522:SF10">
    <property type="entry name" value="3-PHENYLPROPIONIC ACID TRANSPORTER-RELATED"/>
    <property type="match status" value="1"/>
</dbReference>
<evidence type="ECO:0000256" key="3">
    <source>
        <dbReference type="ARBA" id="ARBA00022475"/>
    </source>
</evidence>
<dbReference type="PATRIC" id="fig|401562.4.peg.1106"/>
<evidence type="ECO:0000259" key="9">
    <source>
        <dbReference type="Pfam" id="PF12832"/>
    </source>
</evidence>
<dbReference type="InterPro" id="IPR026032">
    <property type="entry name" value="HcaT-like"/>
</dbReference>
<evidence type="ECO:0000313" key="11">
    <source>
        <dbReference type="Proteomes" id="UP000078529"/>
    </source>
</evidence>
<feature type="transmembrane region" description="Helical" evidence="8">
    <location>
        <begin position="268"/>
        <end position="292"/>
    </location>
</feature>
<dbReference type="Gene3D" id="1.20.1250.20">
    <property type="entry name" value="MFS general substrate transporter like domains"/>
    <property type="match status" value="2"/>
</dbReference>
<evidence type="ECO:0000313" key="10">
    <source>
        <dbReference type="EMBL" id="KTR06632.1"/>
    </source>
</evidence>
<feature type="transmembrane region" description="Helical" evidence="8">
    <location>
        <begin position="91"/>
        <end position="109"/>
    </location>
</feature>
<feature type="transmembrane region" description="Helical" evidence="8">
    <location>
        <begin position="153"/>
        <end position="172"/>
    </location>
</feature>
<dbReference type="PIRSF" id="PIRSF004925">
    <property type="entry name" value="HcaT"/>
    <property type="match status" value="1"/>
</dbReference>
<feature type="transmembrane region" description="Helical" evidence="8">
    <location>
        <begin position="178"/>
        <end position="196"/>
    </location>
</feature>
<evidence type="ECO:0000256" key="8">
    <source>
        <dbReference type="SAM" id="Phobius"/>
    </source>
</evidence>
<feature type="transmembrane region" description="Helical" evidence="8">
    <location>
        <begin position="392"/>
        <end position="411"/>
    </location>
</feature>
<organism evidence="10 11">
    <name type="scientific">Aureimonas ureilytica</name>
    <dbReference type="NCBI Taxonomy" id="401562"/>
    <lineage>
        <taxon>Bacteria</taxon>
        <taxon>Pseudomonadati</taxon>
        <taxon>Pseudomonadota</taxon>
        <taxon>Alphaproteobacteria</taxon>
        <taxon>Hyphomicrobiales</taxon>
        <taxon>Aurantimonadaceae</taxon>
        <taxon>Aureimonas</taxon>
    </lineage>
</organism>
<dbReference type="NCBIfam" id="NF037955">
    <property type="entry name" value="mfs"/>
    <property type="match status" value="1"/>
</dbReference>
<proteinExistence type="predicted"/>
<dbReference type="GO" id="GO:0015528">
    <property type="term" value="F:lactose:proton symporter activity"/>
    <property type="evidence" value="ECO:0007669"/>
    <property type="project" value="TreeGrafter"/>
</dbReference>
<name>A0A175RUV2_9HYPH</name>
<reference evidence="10 11" key="1">
    <citation type="journal article" date="2016" name="Front. Microbiol.">
        <title>Genomic Resource of Rice Seed Associated Bacteria.</title>
        <authorList>
            <person name="Midha S."/>
            <person name="Bansal K."/>
            <person name="Sharma S."/>
            <person name="Kumar N."/>
            <person name="Patil P.P."/>
            <person name="Chaudhry V."/>
            <person name="Patil P.B."/>
        </authorList>
    </citation>
    <scope>NUCLEOTIDE SEQUENCE [LARGE SCALE GENOMIC DNA]</scope>
    <source>
        <strain evidence="10 11">NS365</strain>
    </source>
</reference>
<dbReference type="PANTHER" id="PTHR23522">
    <property type="entry name" value="BLL5896 PROTEIN"/>
    <property type="match status" value="1"/>
</dbReference>
<keyword evidence="11" id="KW-1185">Reference proteome</keyword>
<feature type="transmembrane region" description="Helical" evidence="8">
    <location>
        <begin position="30"/>
        <end position="50"/>
    </location>
</feature>
<dbReference type="InterPro" id="IPR024989">
    <property type="entry name" value="MFS_assoc_dom"/>
</dbReference>
<feature type="transmembrane region" description="Helical" evidence="8">
    <location>
        <begin position="367"/>
        <end position="386"/>
    </location>
</feature>
<feature type="transmembrane region" description="Helical" evidence="8">
    <location>
        <begin position="238"/>
        <end position="256"/>
    </location>
</feature>
<keyword evidence="5 8" id="KW-0812">Transmembrane</keyword>
<evidence type="ECO:0000256" key="5">
    <source>
        <dbReference type="ARBA" id="ARBA00022692"/>
    </source>
</evidence>
<accession>A0A175RUV2</accession>
<dbReference type="GO" id="GO:0030395">
    <property type="term" value="F:lactose binding"/>
    <property type="evidence" value="ECO:0007669"/>
    <property type="project" value="TreeGrafter"/>
</dbReference>
<evidence type="ECO:0000256" key="6">
    <source>
        <dbReference type="ARBA" id="ARBA00022989"/>
    </source>
</evidence>
<feature type="transmembrane region" description="Helical" evidence="8">
    <location>
        <begin position="62"/>
        <end position="79"/>
    </location>
</feature>
<dbReference type="GO" id="GO:0005886">
    <property type="term" value="C:plasma membrane"/>
    <property type="evidence" value="ECO:0007669"/>
    <property type="project" value="UniProtKB-SubCell"/>
</dbReference>
<feature type="transmembrane region" description="Helical" evidence="8">
    <location>
        <begin position="299"/>
        <end position="319"/>
    </location>
</feature>
<comment type="caution">
    <text evidence="10">The sequence shown here is derived from an EMBL/GenBank/DDBJ whole genome shotgun (WGS) entry which is preliminary data.</text>
</comment>
<feature type="transmembrane region" description="Helical" evidence="8">
    <location>
        <begin position="325"/>
        <end position="346"/>
    </location>
</feature>
<keyword evidence="6 8" id="KW-1133">Transmembrane helix</keyword>
<dbReference type="AlphaFoldDB" id="A0A175RUV2"/>
<evidence type="ECO:0000256" key="1">
    <source>
        <dbReference type="ARBA" id="ARBA00004429"/>
    </source>
</evidence>
<evidence type="ECO:0000256" key="4">
    <source>
        <dbReference type="ARBA" id="ARBA00022519"/>
    </source>
</evidence>
<feature type="domain" description="Major facilitator superfamily associated" evidence="9">
    <location>
        <begin position="34"/>
        <end position="394"/>
    </location>
</feature>
<dbReference type="InterPro" id="IPR036259">
    <property type="entry name" value="MFS_trans_sf"/>
</dbReference>
<keyword evidence="7 8" id="KW-0472">Membrane</keyword>
<sequence length="426" mass="45174">MVQPPRASFMTSDLSVPAATRRMFDRRMSFVFAGNFVTLGIFFPFFPVWLGHKGLDGDEIGLILALQIGLRVLVCPPVLRQADRSRDRAHLLIAAAFASLVASLPFFQVEGWSSILLATLVLAAVWCPAIPLTDAIALSGVRRLGSDYGRSRLWGSISFIAANIAGGVLIGWLGVGRFPLVLCLAFLTAALVTLAAPRLGQPLKASPLPLAPPQEPWTPSPSLIQRLRRLGPAPDMKRLLPTLIGIALIQASHALLNGFASLQWAKLGYGAVEIGVFWAIGVVAEVMLFRLAAQPLRRFGIKAVLLASALVAAARWTLFTHDLGLVGFALLQTAHAMTFAAAHVCLQMLIGSSVAENRFGAAQGLSFALQTTLMAAATFGGGVLYQQGGAEAFYAMAAMALAAFVIIALSPQPQSAGEGGKTREPS</sequence>